<reference evidence="8 9" key="1">
    <citation type="submission" date="2023-07" db="EMBL/GenBank/DDBJ databases">
        <title>Genomic Encyclopedia of Type Strains, Phase IV (KMG-IV): sequencing the most valuable type-strain genomes for metagenomic binning, comparative biology and taxonomic classification.</title>
        <authorList>
            <person name="Goeker M."/>
        </authorList>
    </citation>
    <scope>NUCLEOTIDE SEQUENCE [LARGE SCALE GENOMIC DNA]</scope>
    <source>
        <strain evidence="8 9">DSM 4006</strain>
    </source>
</reference>
<evidence type="ECO:0000259" key="7">
    <source>
        <dbReference type="PROSITE" id="PS51857"/>
    </source>
</evidence>
<dbReference type="EMBL" id="JAUSTP010000005">
    <property type="protein sequence ID" value="MDQ0189251.1"/>
    <property type="molecule type" value="Genomic_DNA"/>
</dbReference>
<evidence type="ECO:0000256" key="5">
    <source>
        <dbReference type="ARBA" id="ARBA00023159"/>
    </source>
</evidence>
<evidence type="ECO:0000256" key="2">
    <source>
        <dbReference type="ARBA" id="ARBA00022490"/>
    </source>
</evidence>
<dbReference type="RefSeq" id="WP_274455107.1">
    <property type="nucleotide sequence ID" value="NZ_CP067097.1"/>
</dbReference>
<comment type="caution">
    <text evidence="8">The sequence shown here is derived from an EMBL/GenBank/DDBJ whole genome shotgun (WGS) entry which is preliminary data.</text>
</comment>
<organism evidence="8 9">
    <name type="scientific">Alicyclobacillus cycloheptanicus</name>
    <dbReference type="NCBI Taxonomy" id="1457"/>
    <lineage>
        <taxon>Bacteria</taxon>
        <taxon>Bacillati</taxon>
        <taxon>Bacillota</taxon>
        <taxon>Bacilli</taxon>
        <taxon>Bacillales</taxon>
        <taxon>Alicyclobacillaceae</taxon>
        <taxon>Alicyclobacillus</taxon>
    </lineage>
</organism>
<dbReference type="PANTHER" id="PTHR46565">
    <property type="entry name" value="COLD SHOCK DOMAIN PROTEIN 2"/>
    <property type="match status" value="1"/>
</dbReference>
<dbReference type="InterPro" id="IPR012156">
    <property type="entry name" value="Cold_shock_CspA"/>
</dbReference>
<sequence length="74" mass="8521">MESRTGVVKSFYKEEGWGWISVEGEDDVWVHFSEIHGEGFRYLEPGEKVTFELVIKPKAREQERTAVNVKAFSG</sequence>
<proteinExistence type="predicted"/>
<keyword evidence="4" id="KW-0238">DNA-binding</keyword>
<dbReference type="InterPro" id="IPR011129">
    <property type="entry name" value="CSD"/>
</dbReference>
<dbReference type="PIRSF" id="PIRSF002599">
    <property type="entry name" value="Cold_shock_A"/>
    <property type="match status" value="1"/>
</dbReference>
<keyword evidence="9" id="KW-1185">Reference proteome</keyword>
<protein>
    <submittedName>
        <fullName evidence="8">CspA family cold shock protein</fullName>
    </submittedName>
</protein>
<keyword evidence="2" id="KW-0963">Cytoplasm</keyword>
<evidence type="ECO:0000256" key="3">
    <source>
        <dbReference type="ARBA" id="ARBA00023015"/>
    </source>
</evidence>
<dbReference type="Gene3D" id="2.40.50.140">
    <property type="entry name" value="Nucleic acid-binding proteins"/>
    <property type="match status" value="1"/>
</dbReference>
<dbReference type="Proteomes" id="UP001232973">
    <property type="component" value="Unassembled WGS sequence"/>
</dbReference>
<dbReference type="PROSITE" id="PS51857">
    <property type="entry name" value="CSD_2"/>
    <property type="match status" value="1"/>
</dbReference>
<keyword evidence="6" id="KW-0804">Transcription</keyword>
<dbReference type="SUPFAM" id="SSF50249">
    <property type="entry name" value="Nucleic acid-binding proteins"/>
    <property type="match status" value="1"/>
</dbReference>
<evidence type="ECO:0000256" key="1">
    <source>
        <dbReference type="ARBA" id="ARBA00004496"/>
    </source>
</evidence>
<dbReference type="PRINTS" id="PR00050">
    <property type="entry name" value="COLDSHOCK"/>
</dbReference>
<name>A0ABT9XG36_9BACL</name>
<dbReference type="InterPro" id="IPR012340">
    <property type="entry name" value="NA-bd_OB-fold"/>
</dbReference>
<dbReference type="InterPro" id="IPR002059">
    <property type="entry name" value="CSP_DNA-bd"/>
</dbReference>
<evidence type="ECO:0000256" key="6">
    <source>
        <dbReference type="ARBA" id="ARBA00023163"/>
    </source>
</evidence>
<dbReference type="SMART" id="SM00357">
    <property type="entry name" value="CSP"/>
    <property type="match status" value="1"/>
</dbReference>
<feature type="domain" description="CSD" evidence="7">
    <location>
        <begin position="3"/>
        <end position="71"/>
    </location>
</feature>
<dbReference type="Pfam" id="PF00313">
    <property type="entry name" value="CSD"/>
    <property type="match status" value="1"/>
</dbReference>
<comment type="subcellular location">
    <subcellularLocation>
        <location evidence="1">Cytoplasm</location>
    </subcellularLocation>
</comment>
<evidence type="ECO:0000256" key="4">
    <source>
        <dbReference type="ARBA" id="ARBA00023125"/>
    </source>
</evidence>
<keyword evidence="5" id="KW-0010">Activator</keyword>
<evidence type="ECO:0000313" key="8">
    <source>
        <dbReference type="EMBL" id="MDQ0189251.1"/>
    </source>
</evidence>
<gene>
    <name evidence="8" type="ORF">J2S03_001067</name>
</gene>
<keyword evidence="3" id="KW-0805">Transcription regulation</keyword>
<accession>A0ABT9XG36</accession>
<evidence type="ECO:0000313" key="9">
    <source>
        <dbReference type="Proteomes" id="UP001232973"/>
    </source>
</evidence>
<dbReference type="PANTHER" id="PTHR46565:SF27">
    <property type="entry name" value="COLD SHOCK DOMAIN-CONTAINING PROTEIN 3-LIKE"/>
    <property type="match status" value="1"/>
</dbReference>